<dbReference type="RefSeq" id="WP_087206629.1">
    <property type="nucleotide sequence ID" value="NZ_CP021431.1"/>
</dbReference>
<dbReference type="SUPFAM" id="SSF55920">
    <property type="entry name" value="Creatinase/aminopeptidase"/>
    <property type="match status" value="1"/>
</dbReference>
<dbReference type="PANTHER" id="PTHR46112:SF2">
    <property type="entry name" value="XAA-PRO AMINOPEPTIDASE P-RELATED"/>
    <property type="match status" value="1"/>
</dbReference>
<gene>
    <name evidence="3" type="ORF">LOKVESSMR4R_01079</name>
</gene>
<keyword evidence="4" id="KW-1185">Reference proteome</keyword>
<evidence type="ECO:0000313" key="4">
    <source>
        <dbReference type="Proteomes" id="UP000195273"/>
    </source>
</evidence>
<dbReference type="PANTHER" id="PTHR46112">
    <property type="entry name" value="AMINOPEPTIDASE"/>
    <property type="match status" value="1"/>
</dbReference>
<reference evidence="3 4" key="1">
    <citation type="submission" date="2017-05" db="EMBL/GenBank/DDBJ databases">
        <title>Genome Sequence of Loktanella vestfoldensis Strain SMR4r Isolated from a Culture of the Diatom Skeletonema marinoi.</title>
        <authorList>
            <person name="Topel M."/>
            <person name="Pinder M.I.M."/>
            <person name="Johansson O.N."/>
            <person name="Kourtchenko O."/>
            <person name="Godhe A."/>
            <person name="Clarke A.K."/>
        </authorList>
    </citation>
    <scope>NUCLEOTIDE SEQUENCE [LARGE SCALE GENOMIC DNA]</scope>
    <source>
        <strain evidence="3 4">SMR4r</strain>
    </source>
</reference>
<dbReference type="KEGG" id="lvs:LOKVESSMR4R_01079"/>
<organism evidence="3 4">
    <name type="scientific">Yoonia vestfoldensis</name>
    <dbReference type="NCBI Taxonomy" id="245188"/>
    <lineage>
        <taxon>Bacteria</taxon>
        <taxon>Pseudomonadati</taxon>
        <taxon>Pseudomonadota</taxon>
        <taxon>Alphaproteobacteria</taxon>
        <taxon>Rhodobacterales</taxon>
        <taxon>Paracoccaceae</taxon>
        <taxon>Yoonia</taxon>
    </lineage>
</organism>
<dbReference type="Proteomes" id="UP000195273">
    <property type="component" value="Chromosome"/>
</dbReference>
<dbReference type="EMBL" id="CP021431">
    <property type="protein sequence ID" value="ARU00407.1"/>
    <property type="molecule type" value="Genomic_DNA"/>
</dbReference>
<dbReference type="GO" id="GO:0016980">
    <property type="term" value="F:creatinase activity"/>
    <property type="evidence" value="ECO:0007669"/>
    <property type="project" value="UniProtKB-EC"/>
</dbReference>
<dbReference type="Gene3D" id="3.40.350.10">
    <property type="entry name" value="Creatinase/prolidase N-terminal domain"/>
    <property type="match status" value="1"/>
</dbReference>
<dbReference type="OrthoDB" id="9803194at2"/>
<sequence>MDDMLHVMEWHNGEKEFSPFSDNEMARRQNELRDWMGKNDVDASLFTSYHCINYYSGWLYCYFGRKYGMVIDQKNATTISAGIDGGQPFRRSFGNNITYTDWRRDNFYRAIQQLTPGAKRIGIEFDHVSLEYRQLLQDALPGVEFVDVGQPAMWMRTIKSDEEIKLIKEGARVADVGGAAVAAAVKAGVPEHEVAIASTNAMIREIANSFPFVELMDTWTWFQSGINTDGAHNPVTNKKVQSGEILSLNTFPMIFGYYTALERTLFCDHVDDASLDIWEKNVAVHERGLELIKPGARCMDIAIELNEMYREWDLLKYRSFGYGHSFGVLSHYYGREAGVELREDIETELKPGMVVSMEPMVMIPEGQPGAGGYREHDILVIGEDNTVENITGFPFGPEHNVIKN</sequence>
<dbReference type="CDD" id="cd01090">
    <property type="entry name" value="Creatinase"/>
    <property type="match status" value="1"/>
</dbReference>
<dbReference type="EC" id="3.5.3.3" evidence="3"/>
<dbReference type="InterPro" id="IPR039394">
    <property type="entry name" value="Creatinase_C"/>
</dbReference>
<name>A0A1Y0E9W5_9RHOB</name>
<dbReference type="SUPFAM" id="SSF53092">
    <property type="entry name" value="Creatinase/prolidase N-terminal domain"/>
    <property type="match status" value="1"/>
</dbReference>
<evidence type="ECO:0000259" key="2">
    <source>
        <dbReference type="Pfam" id="PF01321"/>
    </source>
</evidence>
<protein>
    <submittedName>
        <fullName evidence="3">Creatinase</fullName>
        <ecNumber evidence="3">3.5.3.3</ecNumber>
    </submittedName>
</protein>
<keyword evidence="3" id="KW-0378">Hydrolase</keyword>
<dbReference type="InterPro" id="IPR050659">
    <property type="entry name" value="Peptidase_M24B"/>
</dbReference>
<evidence type="ECO:0000259" key="1">
    <source>
        <dbReference type="Pfam" id="PF00557"/>
    </source>
</evidence>
<dbReference type="InterPro" id="IPR029149">
    <property type="entry name" value="Creatin/AminoP/Spt16_N"/>
</dbReference>
<proteinExistence type="predicted"/>
<dbReference type="InterPro" id="IPR000587">
    <property type="entry name" value="Creatinase_N"/>
</dbReference>
<evidence type="ECO:0000313" key="3">
    <source>
        <dbReference type="EMBL" id="ARU00407.1"/>
    </source>
</evidence>
<dbReference type="Gene3D" id="3.90.230.10">
    <property type="entry name" value="Creatinase/methionine aminopeptidase superfamily"/>
    <property type="match status" value="1"/>
</dbReference>
<dbReference type="Pfam" id="PF00557">
    <property type="entry name" value="Peptidase_M24"/>
    <property type="match status" value="1"/>
</dbReference>
<feature type="domain" description="Creatinase N-terminal" evidence="2">
    <location>
        <begin position="28"/>
        <end position="158"/>
    </location>
</feature>
<dbReference type="InterPro" id="IPR000994">
    <property type="entry name" value="Pept_M24"/>
</dbReference>
<feature type="domain" description="Peptidase M24" evidence="1">
    <location>
        <begin position="166"/>
        <end position="381"/>
    </location>
</feature>
<accession>A0A1Y0E9W5</accession>
<dbReference type="InterPro" id="IPR036005">
    <property type="entry name" value="Creatinase/aminopeptidase-like"/>
</dbReference>
<dbReference type="Pfam" id="PF01321">
    <property type="entry name" value="Creatinase_N"/>
    <property type="match status" value="1"/>
</dbReference>
<dbReference type="AlphaFoldDB" id="A0A1Y0E9W5"/>